<evidence type="ECO:0000256" key="3">
    <source>
        <dbReference type="ARBA" id="ARBA00023163"/>
    </source>
</evidence>
<proteinExistence type="predicted"/>
<evidence type="ECO:0000256" key="1">
    <source>
        <dbReference type="ARBA" id="ARBA00023015"/>
    </source>
</evidence>
<evidence type="ECO:0000313" key="5">
    <source>
        <dbReference type="EMBL" id="MFC4767722.1"/>
    </source>
</evidence>
<keyword evidence="3" id="KW-0804">Transcription</keyword>
<dbReference type="SUPFAM" id="SSF64288">
    <property type="entry name" value="Chorismate lyase-like"/>
    <property type="match status" value="1"/>
</dbReference>
<dbReference type="InterPro" id="IPR050679">
    <property type="entry name" value="Bact_HTH_transcr_reg"/>
</dbReference>
<dbReference type="InterPro" id="IPR036390">
    <property type="entry name" value="WH_DNA-bd_sf"/>
</dbReference>
<dbReference type="InterPro" id="IPR000524">
    <property type="entry name" value="Tscrpt_reg_HTH_GntR"/>
</dbReference>
<dbReference type="SUPFAM" id="SSF46785">
    <property type="entry name" value="Winged helix' DNA-binding domain"/>
    <property type="match status" value="1"/>
</dbReference>
<name>A0ABV9Q2R0_9BACL</name>
<dbReference type="Gene3D" id="3.40.1410.10">
    <property type="entry name" value="Chorismate lyase-like"/>
    <property type="match status" value="1"/>
</dbReference>
<accession>A0ABV9Q2R0</accession>
<dbReference type="Gene3D" id="1.10.10.10">
    <property type="entry name" value="Winged helix-like DNA-binding domain superfamily/Winged helix DNA-binding domain"/>
    <property type="match status" value="1"/>
</dbReference>
<dbReference type="Proteomes" id="UP001596002">
    <property type="component" value="Unassembled WGS sequence"/>
</dbReference>
<evidence type="ECO:0000259" key="4">
    <source>
        <dbReference type="PROSITE" id="PS50949"/>
    </source>
</evidence>
<dbReference type="Pfam" id="PF07702">
    <property type="entry name" value="UTRA"/>
    <property type="match status" value="1"/>
</dbReference>
<keyword evidence="1" id="KW-0805">Transcription regulation</keyword>
<evidence type="ECO:0000256" key="2">
    <source>
        <dbReference type="ARBA" id="ARBA00023125"/>
    </source>
</evidence>
<dbReference type="PANTHER" id="PTHR44846">
    <property type="entry name" value="MANNOSYL-D-GLYCERATE TRANSPORT/METABOLISM SYSTEM REPRESSOR MNGR-RELATED"/>
    <property type="match status" value="1"/>
</dbReference>
<dbReference type="Pfam" id="PF00392">
    <property type="entry name" value="GntR"/>
    <property type="match status" value="1"/>
</dbReference>
<dbReference type="InterPro" id="IPR036388">
    <property type="entry name" value="WH-like_DNA-bd_sf"/>
</dbReference>
<dbReference type="CDD" id="cd07377">
    <property type="entry name" value="WHTH_GntR"/>
    <property type="match status" value="1"/>
</dbReference>
<dbReference type="InterPro" id="IPR011663">
    <property type="entry name" value="UTRA"/>
</dbReference>
<dbReference type="RefSeq" id="WP_380025642.1">
    <property type="nucleotide sequence ID" value="NZ_JBHSHC010000086.1"/>
</dbReference>
<reference evidence="6" key="1">
    <citation type="journal article" date="2019" name="Int. J. Syst. Evol. Microbiol.">
        <title>The Global Catalogue of Microorganisms (GCM) 10K type strain sequencing project: providing services to taxonomists for standard genome sequencing and annotation.</title>
        <authorList>
            <consortium name="The Broad Institute Genomics Platform"/>
            <consortium name="The Broad Institute Genome Sequencing Center for Infectious Disease"/>
            <person name="Wu L."/>
            <person name="Ma J."/>
        </authorList>
    </citation>
    <scope>NUCLEOTIDE SEQUENCE [LARGE SCALE GENOMIC DNA]</scope>
    <source>
        <strain evidence="6">WYCCWR 12678</strain>
    </source>
</reference>
<dbReference type="SMART" id="SM00345">
    <property type="entry name" value="HTH_GNTR"/>
    <property type="match status" value="1"/>
</dbReference>
<keyword evidence="2" id="KW-0238">DNA-binding</keyword>
<feature type="domain" description="HTH gntR-type" evidence="4">
    <location>
        <begin position="8"/>
        <end position="76"/>
    </location>
</feature>
<dbReference type="PANTHER" id="PTHR44846:SF1">
    <property type="entry name" value="MANNOSYL-D-GLYCERATE TRANSPORT_METABOLISM SYSTEM REPRESSOR MNGR-RELATED"/>
    <property type="match status" value="1"/>
</dbReference>
<sequence length="241" mass="27204">MLNKKIPIPLYYQLKQKIIQSIENGELPVGSLVPSERELSDLYGISRMTVRQALGELVKEGLLIREQGKGTFVAEPKINQGLLKLTSFSEDMKSRGMKPDSRVEGVYVQGASAAAAEALGLTSDRRVVVFERVRLADQKPMAYEVTHLPLSRFPDLEKEIMHSGSLYGLLEEKYQIAIKFAWQTIEVGLSTPAESRSLGIPNRSPVILIERVTFDSNDQPFEFVKSVYRGDRYKLHVELHR</sequence>
<protein>
    <submittedName>
        <fullName evidence="5">GntR family transcriptional regulator</fullName>
    </submittedName>
</protein>
<dbReference type="PRINTS" id="PR00035">
    <property type="entry name" value="HTHGNTR"/>
</dbReference>
<organism evidence="5 6">
    <name type="scientific">Effusibacillus consociatus</name>
    <dbReference type="NCBI Taxonomy" id="1117041"/>
    <lineage>
        <taxon>Bacteria</taxon>
        <taxon>Bacillati</taxon>
        <taxon>Bacillota</taxon>
        <taxon>Bacilli</taxon>
        <taxon>Bacillales</taxon>
        <taxon>Alicyclobacillaceae</taxon>
        <taxon>Effusibacillus</taxon>
    </lineage>
</organism>
<evidence type="ECO:0000313" key="6">
    <source>
        <dbReference type="Proteomes" id="UP001596002"/>
    </source>
</evidence>
<dbReference type="PROSITE" id="PS50949">
    <property type="entry name" value="HTH_GNTR"/>
    <property type="match status" value="1"/>
</dbReference>
<keyword evidence="6" id="KW-1185">Reference proteome</keyword>
<dbReference type="EMBL" id="JBHSHC010000086">
    <property type="protein sequence ID" value="MFC4767722.1"/>
    <property type="molecule type" value="Genomic_DNA"/>
</dbReference>
<comment type="caution">
    <text evidence="5">The sequence shown here is derived from an EMBL/GenBank/DDBJ whole genome shotgun (WGS) entry which is preliminary data.</text>
</comment>
<dbReference type="SMART" id="SM00866">
    <property type="entry name" value="UTRA"/>
    <property type="match status" value="1"/>
</dbReference>
<dbReference type="InterPro" id="IPR028978">
    <property type="entry name" value="Chorismate_lyase_/UTRA_dom_sf"/>
</dbReference>
<gene>
    <name evidence="5" type="ORF">ACFO8Q_10165</name>
</gene>